<evidence type="ECO:0000313" key="1">
    <source>
        <dbReference type="EMBL" id="KAK6497046.1"/>
    </source>
</evidence>
<proteinExistence type="predicted"/>
<protein>
    <submittedName>
        <fullName evidence="1">Uncharacterized protein</fullName>
    </submittedName>
</protein>
<dbReference type="EMBL" id="JAVHJM010000015">
    <property type="protein sequence ID" value="KAK6497046.1"/>
    <property type="molecule type" value="Genomic_DNA"/>
</dbReference>
<gene>
    <name evidence="1" type="ORF">TWF506_004531</name>
</gene>
<organism evidence="1 2">
    <name type="scientific">Arthrobotrys conoides</name>
    <dbReference type="NCBI Taxonomy" id="74498"/>
    <lineage>
        <taxon>Eukaryota</taxon>
        <taxon>Fungi</taxon>
        <taxon>Dikarya</taxon>
        <taxon>Ascomycota</taxon>
        <taxon>Pezizomycotina</taxon>
        <taxon>Orbiliomycetes</taxon>
        <taxon>Orbiliales</taxon>
        <taxon>Orbiliaceae</taxon>
        <taxon>Arthrobotrys</taxon>
    </lineage>
</organism>
<dbReference type="AlphaFoldDB" id="A0AAN8RHX3"/>
<evidence type="ECO:0000313" key="2">
    <source>
        <dbReference type="Proteomes" id="UP001307849"/>
    </source>
</evidence>
<keyword evidence="2" id="KW-1185">Reference proteome</keyword>
<reference evidence="1 2" key="1">
    <citation type="submission" date="2019-10" db="EMBL/GenBank/DDBJ databases">
        <authorList>
            <person name="Palmer J.M."/>
        </authorList>
    </citation>
    <scope>NUCLEOTIDE SEQUENCE [LARGE SCALE GENOMIC DNA]</scope>
    <source>
        <strain evidence="1 2">TWF506</strain>
    </source>
</reference>
<sequence length="80" mass="9052">MHVKDIGIEQSDTNCEKTITRLGTGTTLGETRMGSKNKPPCRRMLVRPSGLRDYWILESKRKAPVYNEAILSKPQHQGLN</sequence>
<name>A0AAN8RHX3_9PEZI</name>
<comment type="caution">
    <text evidence="1">The sequence shown here is derived from an EMBL/GenBank/DDBJ whole genome shotgun (WGS) entry which is preliminary data.</text>
</comment>
<dbReference type="Proteomes" id="UP001307849">
    <property type="component" value="Unassembled WGS sequence"/>
</dbReference>
<accession>A0AAN8RHX3</accession>